<dbReference type="Proteomes" id="UP001168528">
    <property type="component" value="Unassembled WGS sequence"/>
</dbReference>
<gene>
    <name evidence="2" type="ORF">Q0590_24185</name>
</gene>
<dbReference type="EMBL" id="JAUKPO010000018">
    <property type="protein sequence ID" value="MDO1449397.1"/>
    <property type="molecule type" value="Genomic_DNA"/>
</dbReference>
<dbReference type="InterPro" id="IPR038670">
    <property type="entry name" value="HslJ-like_sf"/>
</dbReference>
<dbReference type="InterPro" id="IPR053147">
    <property type="entry name" value="Hsp_HslJ-like"/>
</dbReference>
<feature type="domain" description="DUF306" evidence="1">
    <location>
        <begin position="13"/>
        <end position="120"/>
    </location>
</feature>
<dbReference type="Pfam" id="PF03724">
    <property type="entry name" value="META"/>
    <property type="match status" value="1"/>
</dbReference>
<keyword evidence="3" id="KW-1185">Reference proteome</keyword>
<dbReference type="PANTHER" id="PTHR35535">
    <property type="entry name" value="HEAT SHOCK PROTEIN HSLJ"/>
    <property type="match status" value="1"/>
</dbReference>
<evidence type="ECO:0000259" key="1">
    <source>
        <dbReference type="Pfam" id="PF03724"/>
    </source>
</evidence>
<evidence type="ECO:0000313" key="3">
    <source>
        <dbReference type="Proteomes" id="UP001168528"/>
    </source>
</evidence>
<name>A0ABT8RF99_9BACT</name>
<sequence length="126" mass="14193">MNVLVKEDEHNLNKYWKLIEVNGNAVIAEANRKREPHMILHTSDKRVTGHGGCNSFTGTFQLGANNGISFSPLAATKMFCNNMQRTEDLLFKALQNADSYYLSNDTLQLTRARMAPLAKFVAVYLK</sequence>
<protein>
    <submittedName>
        <fullName evidence="2">META domain-containing protein</fullName>
    </submittedName>
</protein>
<dbReference type="PANTHER" id="PTHR35535:SF1">
    <property type="entry name" value="HEAT SHOCK PROTEIN HSLJ"/>
    <property type="match status" value="1"/>
</dbReference>
<proteinExistence type="predicted"/>
<evidence type="ECO:0000313" key="2">
    <source>
        <dbReference type="EMBL" id="MDO1449397.1"/>
    </source>
</evidence>
<accession>A0ABT8RF99</accession>
<dbReference type="InterPro" id="IPR005184">
    <property type="entry name" value="DUF306_Meta_HslJ"/>
</dbReference>
<reference evidence="2" key="1">
    <citation type="submission" date="2023-07" db="EMBL/GenBank/DDBJ databases">
        <title>The genome sequence of Rhodocytophaga aerolata KACC 12507.</title>
        <authorList>
            <person name="Zhang X."/>
        </authorList>
    </citation>
    <scope>NUCLEOTIDE SEQUENCE</scope>
    <source>
        <strain evidence="2">KACC 12507</strain>
    </source>
</reference>
<organism evidence="2 3">
    <name type="scientific">Rhodocytophaga aerolata</name>
    <dbReference type="NCBI Taxonomy" id="455078"/>
    <lineage>
        <taxon>Bacteria</taxon>
        <taxon>Pseudomonadati</taxon>
        <taxon>Bacteroidota</taxon>
        <taxon>Cytophagia</taxon>
        <taxon>Cytophagales</taxon>
        <taxon>Rhodocytophagaceae</taxon>
        <taxon>Rhodocytophaga</taxon>
    </lineage>
</organism>
<dbReference type="RefSeq" id="WP_302040210.1">
    <property type="nucleotide sequence ID" value="NZ_JAUKPO010000018.1"/>
</dbReference>
<dbReference type="Gene3D" id="2.40.128.270">
    <property type="match status" value="1"/>
</dbReference>
<comment type="caution">
    <text evidence="2">The sequence shown here is derived from an EMBL/GenBank/DDBJ whole genome shotgun (WGS) entry which is preliminary data.</text>
</comment>